<evidence type="ECO:0000256" key="6">
    <source>
        <dbReference type="ARBA" id="ARBA00022729"/>
    </source>
</evidence>
<protein>
    <recommendedName>
        <fullName evidence="4 11">Translocon-associated protein subunit beta</fullName>
        <shortName evidence="11">TRAP-beta</shortName>
    </recommendedName>
    <alternativeName>
        <fullName evidence="11">Signal sequence receptor subunit beta</fullName>
    </alternativeName>
</protein>
<comment type="subcellular location">
    <subcellularLocation>
        <location evidence="2">Endoplasmic reticulum membrane</location>
        <topology evidence="2">Single-pass type I membrane protein</topology>
    </subcellularLocation>
</comment>
<dbReference type="PIRSF" id="PIRSF016400">
    <property type="entry name" value="TRAP_beta"/>
    <property type="match status" value="1"/>
</dbReference>
<reference evidence="14 15" key="1">
    <citation type="submission" date="2023-09" db="EMBL/GenBank/DDBJ databases">
        <title>Nesidiocoris tenuis whole genome shotgun sequence.</title>
        <authorList>
            <person name="Shibata T."/>
            <person name="Shimoda M."/>
            <person name="Kobayashi T."/>
            <person name="Uehara T."/>
        </authorList>
    </citation>
    <scope>NUCLEOTIDE SEQUENCE [LARGE SCALE GENOMIC DNA]</scope>
    <source>
        <strain evidence="14 15">Japan</strain>
    </source>
</reference>
<name>A0ABN7AGV8_9HEMI</name>
<evidence type="ECO:0000256" key="8">
    <source>
        <dbReference type="ARBA" id="ARBA00022989"/>
    </source>
</evidence>
<keyword evidence="6 13" id="KW-0732">Signal</keyword>
<evidence type="ECO:0000256" key="4">
    <source>
        <dbReference type="ARBA" id="ARBA00021110"/>
    </source>
</evidence>
<evidence type="ECO:0000256" key="5">
    <source>
        <dbReference type="ARBA" id="ARBA00022692"/>
    </source>
</evidence>
<feature type="signal peptide" evidence="13">
    <location>
        <begin position="1"/>
        <end position="18"/>
    </location>
</feature>
<keyword evidence="9 11" id="KW-0472">Membrane</keyword>
<evidence type="ECO:0000256" key="10">
    <source>
        <dbReference type="ARBA" id="ARBA00023180"/>
    </source>
</evidence>
<dbReference type="PANTHER" id="PTHR12861:SF3">
    <property type="entry name" value="TRANSLOCON-ASSOCIATED PROTEIN SUBUNIT BETA"/>
    <property type="match status" value="1"/>
</dbReference>
<evidence type="ECO:0000256" key="2">
    <source>
        <dbReference type="ARBA" id="ARBA00004115"/>
    </source>
</evidence>
<evidence type="ECO:0000256" key="12">
    <source>
        <dbReference type="SAM" id="Phobius"/>
    </source>
</evidence>
<keyword evidence="10" id="KW-0325">Glycoprotein</keyword>
<keyword evidence="14" id="KW-0675">Receptor</keyword>
<evidence type="ECO:0000256" key="11">
    <source>
        <dbReference type="PIRNR" id="PIRNR016400"/>
    </source>
</evidence>
<dbReference type="Proteomes" id="UP001307889">
    <property type="component" value="Chromosome 2"/>
</dbReference>
<proteinExistence type="inferred from homology"/>
<feature type="transmembrane region" description="Helical" evidence="12">
    <location>
        <begin position="153"/>
        <end position="175"/>
    </location>
</feature>
<comment type="subunit">
    <text evidence="11">Heterotetramer of TRAP-alpha, TRAP-beta, TRAP-delta and TRAP-gamma.</text>
</comment>
<sequence>MLRRFLFLLSTLIVAIQSAEENDGGARLLVSKQILNRYIVEDMDVIVKYTLYNIGSSPAVNVVLKDNSFSEEVFKVVGGFLNIKIPRIPPATNVTHITVLKPIVDGFYNFTAAEVSYQNSDESAKVQVAISSEPGEGYIVAFRDYDKKFSPHLLDWCAFAIMTFPSLAIPFFLWWSSKSKYDSFSKPKKSTKDN</sequence>
<keyword evidence="8 12" id="KW-1133">Transmembrane helix</keyword>
<keyword evidence="15" id="KW-1185">Reference proteome</keyword>
<evidence type="ECO:0000256" key="9">
    <source>
        <dbReference type="ARBA" id="ARBA00023136"/>
    </source>
</evidence>
<dbReference type="EMBL" id="AP028910">
    <property type="protein sequence ID" value="BES90106.1"/>
    <property type="molecule type" value="Genomic_DNA"/>
</dbReference>
<dbReference type="InterPro" id="IPR008856">
    <property type="entry name" value="TRAP_beta"/>
</dbReference>
<evidence type="ECO:0000256" key="3">
    <source>
        <dbReference type="ARBA" id="ARBA00005610"/>
    </source>
</evidence>
<keyword evidence="5 12" id="KW-0812">Transmembrane</keyword>
<evidence type="ECO:0000256" key="13">
    <source>
        <dbReference type="SAM" id="SignalP"/>
    </source>
</evidence>
<keyword evidence="7 11" id="KW-0256">Endoplasmic reticulum</keyword>
<organism evidence="14 15">
    <name type="scientific">Nesidiocoris tenuis</name>
    <dbReference type="NCBI Taxonomy" id="355587"/>
    <lineage>
        <taxon>Eukaryota</taxon>
        <taxon>Metazoa</taxon>
        <taxon>Ecdysozoa</taxon>
        <taxon>Arthropoda</taxon>
        <taxon>Hexapoda</taxon>
        <taxon>Insecta</taxon>
        <taxon>Pterygota</taxon>
        <taxon>Neoptera</taxon>
        <taxon>Paraneoptera</taxon>
        <taxon>Hemiptera</taxon>
        <taxon>Heteroptera</taxon>
        <taxon>Panheteroptera</taxon>
        <taxon>Cimicomorpha</taxon>
        <taxon>Miridae</taxon>
        <taxon>Dicyphina</taxon>
        <taxon>Nesidiocoris</taxon>
    </lineage>
</organism>
<dbReference type="PANTHER" id="PTHR12861">
    <property type="entry name" value="TRANSLOCON-ASSOCIATED PROTEIN, BETA SUBUNIT PRECURSOR TRAP-BETA SIGNAL SEQUENCE RECEPTOR BETA SUBUNIT"/>
    <property type="match status" value="1"/>
</dbReference>
<evidence type="ECO:0000313" key="14">
    <source>
        <dbReference type="EMBL" id="BES90106.1"/>
    </source>
</evidence>
<gene>
    <name evidence="14" type="ORF">NTJ_02913</name>
</gene>
<feature type="chain" id="PRO_5045193781" description="Translocon-associated protein subunit beta" evidence="13">
    <location>
        <begin position="19"/>
        <end position="194"/>
    </location>
</feature>
<accession>A0ABN7AGV8</accession>
<comment type="similarity">
    <text evidence="3 11">Belongs to the TRAP-beta family.</text>
</comment>
<dbReference type="Pfam" id="PF05753">
    <property type="entry name" value="TRAP_beta"/>
    <property type="match status" value="1"/>
</dbReference>
<comment type="function">
    <text evidence="1 11">TRAP proteins are part of a complex whose function is to bind calcium to the ER membrane and thereby regulate the retention of ER resident proteins.</text>
</comment>
<evidence type="ECO:0000256" key="7">
    <source>
        <dbReference type="ARBA" id="ARBA00022824"/>
    </source>
</evidence>
<evidence type="ECO:0000256" key="1">
    <source>
        <dbReference type="ARBA" id="ARBA00002838"/>
    </source>
</evidence>
<evidence type="ECO:0000313" key="15">
    <source>
        <dbReference type="Proteomes" id="UP001307889"/>
    </source>
</evidence>